<dbReference type="InterPro" id="IPR029057">
    <property type="entry name" value="PRTase-like"/>
</dbReference>
<protein>
    <recommendedName>
        <fullName evidence="3">Phosphoribosyltransferase domain-containing protein</fullName>
    </recommendedName>
</protein>
<evidence type="ECO:0008006" key="3">
    <source>
        <dbReference type="Google" id="ProtNLM"/>
    </source>
</evidence>
<dbReference type="Gene3D" id="3.30.1310.20">
    <property type="entry name" value="PRTase-like"/>
    <property type="match status" value="1"/>
</dbReference>
<organism evidence="1 2">
    <name type="scientific">Candidatus Chaera renei</name>
    <dbReference type="NCBI Taxonomy" id="2506947"/>
    <lineage>
        <taxon>Bacteria</taxon>
        <taxon>Candidatus Saccharimonadota</taxon>
        <taxon>Candidatus Saccharimonadia</taxon>
        <taxon>Candidatus Saccharimonadales</taxon>
        <taxon>Candidatus Saccharimonadaceae</taxon>
        <taxon>Candidatus Chaera</taxon>
    </lineage>
</organism>
<dbReference type="Proteomes" id="UP000289269">
    <property type="component" value="Unassembled WGS sequence"/>
</dbReference>
<sequence length="216" mass="24231">MYFKDRSEAGLKLAAQLAPYRYENCVVLALNDGGVLVGEQIAAEIHSVLTILLTEDVTIPGERLLFGSVTQGGFTQNQNLSDSEREEYYGEFHGYIEDQKREQLQRINRLLGDGGLLDEAMLFDHVVILTADGLPDGHLLDVAAGFLKPIRLKRLVVAVPVASVPAVDRMHVLADELHVLSVTDNYLDTNHYYDNNLMPSREETIARLNRVILNWR</sequence>
<reference evidence="1" key="1">
    <citation type="submission" date="2019-01" db="EMBL/GenBank/DDBJ databases">
        <title>Genomic signatures and co-occurrence patterns of the ultra-small Saccharimodia (Patescibacteria phylum) suggest a symbiotic lifestyle.</title>
        <authorList>
            <person name="Lemos L."/>
            <person name="Medeiros J."/>
            <person name="Andreote F."/>
            <person name="Fernandes G."/>
            <person name="Varani A."/>
            <person name="Oliveira G."/>
            <person name="Pylro V."/>
        </authorList>
    </citation>
    <scope>NUCLEOTIDE SEQUENCE [LARGE SCALE GENOMIC DNA]</scope>
    <source>
        <strain evidence="1">AMD01</strain>
    </source>
</reference>
<proteinExistence type="predicted"/>
<dbReference type="AlphaFoldDB" id="A0A4Q0AK90"/>
<name>A0A4Q0AK90_9BACT</name>
<gene>
    <name evidence="1" type="ORF">EOT04_00365</name>
</gene>
<accession>A0A4Q0AK90</accession>
<dbReference type="EMBL" id="SCKW01000002">
    <property type="protein sequence ID" value="RWZ79830.1"/>
    <property type="molecule type" value="Genomic_DNA"/>
</dbReference>
<comment type="caution">
    <text evidence="1">The sequence shown here is derived from an EMBL/GenBank/DDBJ whole genome shotgun (WGS) entry which is preliminary data.</text>
</comment>
<evidence type="ECO:0000313" key="1">
    <source>
        <dbReference type="EMBL" id="RWZ79830.1"/>
    </source>
</evidence>
<dbReference type="SUPFAM" id="SSF53271">
    <property type="entry name" value="PRTase-like"/>
    <property type="match status" value="1"/>
</dbReference>
<keyword evidence="2" id="KW-1185">Reference proteome</keyword>
<dbReference type="Gene3D" id="3.40.50.2020">
    <property type="match status" value="1"/>
</dbReference>
<evidence type="ECO:0000313" key="2">
    <source>
        <dbReference type="Proteomes" id="UP000289269"/>
    </source>
</evidence>